<dbReference type="GO" id="GO:0005829">
    <property type="term" value="C:cytosol"/>
    <property type="evidence" value="ECO:0007669"/>
    <property type="project" value="TreeGrafter"/>
</dbReference>
<evidence type="ECO:0000256" key="4">
    <source>
        <dbReference type="ARBA" id="ARBA00023121"/>
    </source>
</evidence>
<dbReference type="FunFam" id="2.40.160.120:FF:000007">
    <property type="entry name" value="Oxysterol binding protein"/>
    <property type="match status" value="1"/>
</dbReference>
<proteinExistence type="inferred from homology"/>
<dbReference type="EMBL" id="PDND01000214">
    <property type="protein sequence ID" value="PGH29766.1"/>
    <property type="molecule type" value="Genomic_DNA"/>
</dbReference>
<feature type="compositionally biased region" description="Acidic residues" evidence="6">
    <location>
        <begin position="555"/>
        <end position="564"/>
    </location>
</feature>
<dbReference type="Gene3D" id="2.40.160.120">
    <property type="match status" value="1"/>
</dbReference>
<dbReference type="InterPro" id="IPR018494">
    <property type="entry name" value="Oxysterol-bd_CS"/>
</dbReference>
<feature type="compositionally biased region" description="Basic residues" evidence="6">
    <location>
        <begin position="10"/>
        <end position="23"/>
    </location>
</feature>
<feature type="region of interest" description="Disordered" evidence="6">
    <location>
        <begin position="1"/>
        <end position="48"/>
    </location>
</feature>
<organism evidence="7 8">
    <name type="scientific">[Emmonsia] crescens</name>
    <dbReference type="NCBI Taxonomy" id="73230"/>
    <lineage>
        <taxon>Eukaryota</taxon>
        <taxon>Fungi</taxon>
        <taxon>Dikarya</taxon>
        <taxon>Ascomycota</taxon>
        <taxon>Pezizomycotina</taxon>
        <taxon>Eurotiomycetes</taxon>
        <taxon>Eurotiomycetidae</taxon>
        <taxon>Onygenales</taxon>
        <taxon>Ajellomycetaceae</taxon>
        <taxon>Emergomyces</taxon>
    </lineage>
</organism>
<dbReference type="GO" id="GO:0006869">
    <property type="term" value="P:lipid transport"/>
    <property type="evidence" value="ECO:0007669"/>
    <property type="project" value="UniProtKB-KW"/>
</dbReference>
<dbReference type="Gene3D" id="3.30.70.3490">
    <property type="match status" value="1"/>
</dbReference>
<protein>
    <recommendedName>
        <fullName evidence="9">Oxysterol-binding protein</fullName>
    </recommendedName>
</protein>
<dbReference type="Proteomes" id="UP000226031">
    <property type="component" value="Unassembled WGS sequence"/>
</dbReference>
<dbReference type="PANTHER" id="PTHR10972:SF102">
    <property type="entry name" value="OXYSTEROL-BINDING PROTEIN"/>
    <property type="match status" value="1"/>
</dbReference>
<gene>
    <name evidence="7" type="ORF">GX50_07493</name>
</gene>
<evidence type="ECO:0000256" key="5">
    <source>
        <dbReference type="RuleBase" id="RU003844"/>
    </source>
</evidence>
<feature type="region of interest" description="Disordered" evidence="6">
    <location>
        <begin position="431"/>
        <end position="564"/>
    </location>
</feature>
<sequence length="564" mass="63012">MLPKIPLVHQHGHHTHHQGRSRSSKNNSVSSFDESSGASSPNAEDETVIEPEQGNVLTHIISQLRPGADLGRVTLPTFILEPRSMLERITNFMAHPETLLPMSEIDDPVQRFVSVVKFYLSGWHIRPSGVKKPLNPILGETFTCYWDYEDGTRSYYISEQTCHHPPKSSYFFMAPEHHIRIDGTVKPRSKFLGNSAASMMEGIAILSFLNRGEPGKGERYIVTQPNMYARGILWGKMKYELGDHSVVRCPENNLSADIEFKTKGYFSGTYNAIGGSIKDDKTGDILYELSGLWNGEMFIKNVATGQKELLFNATNAKHTPPLVRPLVEQEPRESQRLWNSTVQALIVRNHDLATEEKTKIEDMQRVEASKRMEDGVEWRPKLFRHVQGGPGGSEEGEEDLEWILNAKIDPHNPSLAEQQILSVAAILPGQKPPRQFEIPPHPSSRSKKEETASSSGQPATTITAPTTQQHNDNLIDFSEGSSNTHSDENKFRKQGISAGSMDILGGDGQDDTHFQASPSTSYHPLDMSNIMTPLQPTISPTRTRSLHRRDSTASDNDEFVDARS</sequence>
<dbReference type="FunFam" id="1.10.287.2720:FF:000001">
    <property type="entry name" value="Oxysterol-binding OBPalpha"/>
    <property type="match status" value="1"/>
</dbReference>
<dbReference type="PROSITE" id="PS01013">
    <property type="entry name" value="OSBP"/>
    <property type="match status" value="1"/>
</dbReference>
<dbReference type="GO" id="GO:0032541">
    <property type="term" value="C:cortical endoplasmic reticulum"/>
    <property type="evidence" value="ECO:0007669"/>
    <property type="project" value="TreeGrafter"/>
</dbReference>
<dbReference type="GO" id="GO:0016020">
    <property type="term" value="C:membrane"/>
    <property type="evidence" value="ECO:0007669"/>
    <property type="project" value="TreeGrafter"/>
</dbReference>
<feature type="compositionally biased region" description="Low complexity" evidence="6">
    <location>
        <begin position="24"/>
        <end position="36"/>
    </location>
</feature>
<dbReference type="VEuPathDB" id="FungiDB:EMCG_04135"/>
<dbReference type="AlphaFoldDB" id="A0A2B7Z757"/>
<dbReference type="InterPro" id="IPR037239">
    <property type="entry name" value="OSBP_sf"/>
</dbReference>
<dbReference type="PANTHER" id="PTHR10972">
    <property type="entry name" value="OXYSTEROL-BINDING PROTEIN-RELATED"/>
    <property type="match status" value="1"/>
</dbReference>
<dbReference type="GO" id="GO:0032934">
    <property type="term" value="F:sterol binding"/>
    <property type="evidence" value="ECO:0007669"/>
    <property type="project" value="TreeGrafter"/>
</dbReference>
<dbReference type="STRING" id="73230.A0A2B7Z757"/>
<dbReference type="InterPro" id="IPR000648">
    <property type="entry name" value="Oxysterol-bd"/>
</dbReference>
<evidence type="ECO:0000256" key="1">
    <source>
        <dbReference type="ARBA" id="ARBA00008842"/>
    </source>
</evidence>
<dbReference type="Pfam" id="PF01237">
    <property type="entry name" value="Oxysterol_BP"/>
    <property type="match status" value="1"/>
</dbReference>
<name>A0A2B7Z757_9EURO</name>
<comment type="caution">
    <text evidence="7">The sequence shown here is derived from an EMBL/GenBank/DDBJ whole genome shotgun (WGS) entry which is preliminary data.</text>
</comment>
<evidence type="ECO:0000313" key="7">
    <source>
        <dbReference type="EMBL" id="PGH29766.1"/>
    </source>
</evidence>
<dbReference type="SUPFAM" id="SSF144000">
    <property type="entry name" value="Oxysterol-binding protein-like"/>
    <property type="match status" value="1"/>
</dbReference>
<evidence type="ECO:0000256" key="3">
    <source>
        <dbReference type="ARBA" id="ARBA00023055"/>
    </source>
</evidence>
<accession>A0A2B7Z757</accession>
<reference evidence="7 8" key="1">
    <citation type="submission" date="2017-10" db="EMBL/GenBank/DDBJ databases">
        <title>Comparative genomics in systemic dimorphic fungi from Ajellomycetaceae.</title>
        <authorList>
            <person name="Munoz J.F."/>
            <person name="Mcewen J.G."/>
            <person name="Clay O.K."/>
            <person name="Cuomo C.A."/>
        </authorList>
    </citation>
    <scope>NUCLEOTIDE SEQUENCE [LARGE SCALE GENOMIC DNA]</scope>
    <source>
        <strain evidence="7 8">UAMH4076</strain>
    </source>
</reference>
<feature type="compositionally biased region" description="Polar residues" evidence="6">
    <location>
        <begin position="529"/>
        <end position="543"/>
    </location>
</feature>
<keyword evidence="3" id="KW-0445">Lipid transport</keyword>
<keyword evidence="2" id="KW-0813">Transport</keyword>
<evidence type="ECO:0008006" key="9">
    <source>
        <dbReference type="Google" id="ProtNLM"/>
    </source>
</evidence>
<evidence type="ECO:0000256" key="6">
    <source>
        <dbReference type="SAM" id="MobiDB-lite"/>
    </source>
</evidence>
<keyword evidence="4" id="KW-0446">Lipid-binding</keyword>
<keyword evidence="8" id="KW-1185">Reference proteome</keyword>
<comment type="similarity">
    <text evidence="1 5">Belongs to the OSBP family.</text>
</comment>
<evidence type="ECO:0000256" key="2">
    <source>
        <dbReference type="ARBA" id="ARBA00022448"/>
    </source>
</evidence>
<feature type="compositionally biased region" description="Low complexity" evidence="6">
    <location>
        <begin position="457"/>
        <end position="469"/>
    </location>
</feature>
<evidence type="ECO:0000313" key="8">
    <source>
        <dbReference type="Proteomes" id="UP000226031"/>
    </source>
</evidence>
<dbReference type="Gene3D" id="1.10.287.2720">
    <property type="match status" value="1"/>
</dbReference>